<dbReference type="PANTHER" id="PTHR11802">
    <property type="entry name" value="SERINE PROTEASE FAMILY S10 SERINE CARBOXYPEPTIDASE"/>
    <property type="match status" value="1"/>
</dbReference>
<dbReference type="PRINTS" id="PR00724">
    <property type="entry name" value="CRBOXYPTASEC"/>
</dbReference>
<organism evidence="2 3">
    <name type="scientific">Pristionchus fissidentatus</name>
    <dbReference type="NCBI Taxonomy" id="1538716"/>
    <lineage>
        <taxon>Eukaryota</taxon>
        <taxon>Metazoa</taxon>
        <taxon>Ecdysozoa</taxon>
        <taxon>Nematoda</taxon>
        <taxon>Chromadorea</taxon>
        <taxon>Rhabditida</taxon>
        <taxon>Rhabditina</taxon>
        <taxon>Diplogasteromorpha</taxon>
        <taxon>Diplogasteroidea</taxon>
        <taxon>Neodiplogasteridae</taxon>
        <taxon>Pristionchus</taxon>
    </lineage>
</organism>
<evidence type="ECO:0000256" key="1">
    <source>
        <dbReference type="ARBA" id="ARBA00009431"/>
    </source>
</evidence>
<dbReference type="AlphaFoldDB" id="A0AAV5V0U9"/>
<evidence type="ECO:0008006" key="4">
    <source>
        <dbReference type="Google" id="ProtNLM"/>
    </source>
</evidence>
<dbReference type="Gene3D" id="3.40.50.1820">
    <property type="entry name" value="alpha/beta hydrolase"/>
    <property type="match status" value="1"/>
</dbReference>
<feature type="non-terminal residue" evidence="2">
    <location>
        <position position="303"/>
    </location>
</feature>
<comment type="similarity">
    <text evidence="1">Belongs to the peptidase S10 family.</text>
</comment>
<dbReference type="SUPFAM" id="SSF53474">
    <property type="entry name" value="alpha/beta-Hydrolases"/>
    <property type="match status" value="1"/>
</dbReference>
<protein>
    <recommendedName>
        <fullName evidence="4">Carboxypeptidase</fullName>
    </recommendedName>
</protein>
<dbReference type="InterPro" id="IPR029058">
    <property type="entry name" value="AB_hydrolase_fold"/>
</dbReference>
<reference evidence="2" key="1">
    <citation type="submission" date="2023-10" db="EMBL/GenBank/DDBJ databases">
        <title>Genome assembly of Pristionchus species.</title>
        <authorList>
            <person name="Yoshida K."/>
            <person name="Sommer R.J."/>
        </authorList>
    </citation>
    <scope>NUCLEOTIDE SEQUENCE</scope>
    <source>
        <strain evidence="2">RS5133</strain>
    </source>
</reference>
<dbReference type="EMBL" id="BTSY01000001">
    <property type="protein sequence ID" value="GMT11982.1"/>
    <property type="molecule type" value="Genomic_DNA"/>
</dbReference>
<gene>
    <name evidence="2" type="ORF">PFISCL1PPCAC_3279</name>
</gene>
<dbReference type="Proteomes" id="UP001432322">
    <property type="component" value="Unassembled WGS sequence"/>
</dbReference>
<name>A0AAV5V0U9_9BILA</name>
<comment type="caution">
    <text evidence="2">The sequence shown here is derived from an EMBL/GenBank/DDBJ whole genome shotgun (WGS) entry which is preliminary data.</text>
</comment>
<dbReference type="InterPro" id="IPR001563">
    <property type="entry name" value="Peptidase_S10"/>
</dbReference>
<dbReference type="Pfam" id="PF00450">
    <property type="entry name" value="Peptidase_S10"/>
    <property type="match status" value="1"/>
</dbReference>
<dbReference type="GO" id="GO:0004185">
    <property type="term" value="F:serine-type carboxypeptidase activity"/>
    <property type="evidence" value="ECO:0007669"/>
    <property type="project" value="InterPro"/>
</dbReference>
<dbReference type="GO" id="GO:0006508">
    <property type="term" value="P:proteolysis"/>
    <property type="evidence" value="ECO:0007669"/>
    <property type="project" value="InterPro"/>
</dbReference>
<keyword evidence="3" id="KW-1185">Reference proteome</keyword>
<evidence type="ECO:0000313" key="2">
    <source>
        <dbReference type="EMBL" id="GMT11982.1"/>
    </source>
</evidence>
<dbReference type="PANTHER" id="PTHR11802:SF418">
    <property type="entry name" value="SERINE CARBOXYPEPTIDASE CTSA-1.1"/>
    <property type="match status" value="1"/>
</dbReference>
<feature type="non-terminal residue" evidence="2">
    <location>
        <position position="1"/>
    </location>
</feature>
<evidence type="ECO:0000313" key="3">
    <source>
        <dbReference type="Proteomes" id="UP001432322"/>
    </source>
</evidence>
<accession>A0AAV5V0U9</accession>
<proteinExistence type="inferred from homology"/>
<sequence length="303" mass="34750">LFTENGPIRVNPDQRTLWENVYSWNKAAHVLYIDSPRKVGFSYQNMTENPKYIIDDDMIAPDAWLALEDFFTIFPHLKKLEFYTSGESYCGIYLPLITSYVAEKIIAKESAINLKGMIIGNGEVSSRQDMRTKPSFDYMHGIIGKDKYDALADCCTGEDQIGGLYCHYDDFLDPLTWQPYDPGNATQMACVDAFFNAVTADGEYWYGTNDAYNLYQDCYTRPKSLFSVKKSRTSYKSRILAFRQRARRIAKYAINNGMKLETIDWGNLDPLSTDNTNGYQCWMDDATIAYLNMPHVRTALHVP</sequence>